<dbReference type="Proteomes" id="UP000184212">
    <property type="component" value="Unassembled WGS sequence"/>
</dbReference>
<dbReference type="InterPro" id="IPR029058">
    <property type="entry name" value="AB_hydrolase_fold"/>
</dbReference>
<proteinExistence type="predicted"/>
<gene>
    <name evidence="2" type="ORF">SAMN04488109_6861</name>
</gene>
<keyword evidence="3" id="KW-1185">Reference proteome</keyword>
<evidence type="ECO:0000313" key="3">
    <source>
        <dbReference type="Proteomes" id="UP000184212"/>
    </source>
</evidence>
<dbReference type="AlphaFoldDB" id="A0A1M5XTT8"/>
<dbReference type="Pfam" id="PF12697">
    <property type="entry name" value="Abhydrolase_6"/>
    <property type="match status" value="1"/>
</dbReference>
<dbReference type="SUPFAM" id="SSF53474">
    <property type="entry name" value="alpha/beta-Hydrolases"/>
    <property type="match status" value="1"/>
</dbReference>
<evidence type="ECO:0000313" key="2">
    <source>
        <dbReference type="EMBL" id="SHI03132.1"/>
    </source>
</evidence>
<dbReference type="PRINTS" id="PR00111">
    <property type="entry name" value="ABHYDROLASE"/>
</dbReference>
<name>A0A1M5XTT8_9BACT</name>
<dbReference type="InterPro" id="IPR000073">
    <property type="entry name" value="AB_hydrolase_1"/>
</dbReference>
<dbReference type="GO" id="GO:0016020">
    <property type="term" value="C:membrane"/>
    <property type="evidence" value="ECO:0007669"/>
    <property type="project" value="TreeGrafter"/>
</dbReference>
<dbReference type="EMBL" id="FQWQ01000007">
    <property type="protein sequence ID" value="SHI03132.1"/>
    <property type="molecule type" value="Genomic_DNA"/>
</dbReference>
<dbReference type="InterPro" id="IPR050266">
    <property type="entry name" value="AB_hydrolase_sf"/>
</dbReference>
<dbReference type="OrthoDB" id="9780932at2"/>
<dbReference type="GO" id="GO:0046464">
    <property type="term" value="P:acylglycerol catabolic process"/>
    <property type="evidence" value="ECO:0007669"/>
    <property type="project" value="TreeGrafter"/>
</dbReference>
<dbReference type="Gene3D" id="3.40.50.1820">
    <property type="entry name" value="alpha/beta hydrolase"/>
    <property type="match status" value="1"/>
</dbReference>
<accession>A0A1M5XTT8</accession>
<dbReference type="PANTHER" id="PTHR43798:SF5">
    <property type="entry name" value="MONOACYLGLYCEROL LIPASE ABHD6"/>
    <property type="match status" value="1"/>
</dbReference>
<reference evidence="2 3" key="1">
    <citation type="submission" date="2016-11" db="EMBL/GenBank/DDBJ databases">
        <authorList>
            <person name="Jaros S."/>
            <person name="Januszkiewicz K."/>
            <person name="Wedrychowicz H."/>
        </authorList>
    </citation>
    <scope>NUCLEOTIDE SEQUENCE [LARGE SCALE GENOMIC DNA]</scope>
    <source>
        <strain evidence="2 3">DSM 24574</strain>
    </source>
</reference>
<evidence type="ECO:0000259" key="1">
    <source>
        <dbReference type="Pfam" id="PF12697"/>
    </source>
</evidence>
<dbReference type="PANTHER" id="PTHR43798">
    <property type="entry name" value="MONOACYLGLYCEROL LIPASE"/>
    <property type="match status" value="1"/>
</dbReference>
<sequence>MKYGNPPLYNQSFTNTGAGPVVILLHGLFGSNVMWKAVVNALKEDFKVIVPRLPLFELPVEQANIKHLAALLHEFIEWNQFTNVTLVGHALGGQVALLYAHLHPGNVHKLVLTASAGSKENSPVLNARNSTSSYRDVHNKILEACYRSELISNELVDEIYTSVHNIPRRISLWNLALSSRRANVSSFLTTIRHPVLLIWGLQDKITPPEAALHFHDLLPNGRVKFIDKCGHMPMVEQAKEFNDHLLLFLRSHPAHAVL</sequence>
<dbReference type="RefSeq" id="WP_073143567.1">
    <property type="nucleotide sequence ID" value="NZ_FQWQ01000007.1"/>
</dbReference>
<protein>
    <submittedName>
        <fullName evidence="2">Pimeloyl-ACP methyl ester carboxylesterase</fullName>
    </submittedName>
</protein>
<dbReference type="STRING" id="947013.SAMN04488109_6861"/>
<dbReference type="GO" id="GO:0047372">
    <property type="term" value="F:monoacylglycerol lipase activity"/>
    <property type="evidence" value="ECO:0007669"/>
    <property type="project" value="TreeGrafter"/>
</dbReference>
<feature type="domain" description="AB hydrolase-1" evidence="1">
    <location>
        <begin position="22"/>
        <end position="243"/>
    </location>
</feature>
<organism evidence="2 3">
    <name type="scientific">Chryseolinea serpens</name>
    <dbReference type="NCBI Taxonomy" id="947013"/>
    <lineage>
        <taxon>Bacteria</taxon>
        <taxon>Pseudomonadati</taxon>
        <taxon>Bacteroidota</taxon>
        <taxon>Cytophagia</taxon>
        <taxon>Cytophagales</taxon>
        <taxon>Fulvivirgaceae</taxon>
        <taxon>Chryseolinea</taxon>
    </lineage>
</organism>